<evidence type="ECO:0000313" key="2">
    <source>
        <dbReference type="EMBL" id="KAK0412242.1"/>
    </source>
</evidence>
<evidence type="ECO:0000256" key="1">
    <source>
        <dbReference type="SAM" id="Coils"/>
    </source>
</evidence>
<evidence type="ECO:0000313" key="3">
    <source>
        <dbReference type="Proteomes" id="UP001175271"/>
    </source>
</evidence>
<name>A0AA39HWN2_9BILA</name>
<dbReference type="AlphaFoldDB" id="A0AA39HWN2"/>
<comment type="caution">
    <text evidence="2">The sequence shown here is derived from an EMBL/GenBank/DDBJ whole genome shotgun (WGS) entry which is preliminary data.</text>
</comment>
<organism evidence="2 3">
    <name type="scientific">Steinernema hermaphroditum</name>
    <dbReference type="NCBI Taxonomy" id="289476"/>
    <lineage>
        <taxon>Eukaryota</taxon>
        <taxon>Metazoa</taxon>
        <taxon>Ecdysozoa</taxon>
        <taxon>Nematoda</taxon>
        <taxon>Chromadorea</taxon>
        <taxon>Rhabditida</taxon>
        <taxon>Tylenchina</taxon>
        <taxon>Panagrolaimomorpha</taxon>
        <taxon>Strongyloidoidea</taxon>
        <taxon>Steinernematidae</taxon>
        <taxon>Steinernema</taxon>
    </lineage>
</organism>
<gene>
    <name evidence="2" type="ORF">QR680_006108</name>
</gene>
<evidence type="ECO:0008006" key="4">
    <source>
        <dbReference type="Google" id="ProtNLM"/>
    </source>
</evidence>
<keyword evidence="3" id="KW-1185">Reference proteome</keyword>
<protein>
    <recommendedName>
        <fullName evidence="4">BZIP domain-containing protein</fullName>
    </recommendedName>
</protein>
<sequence>MEFEEVFKPLSLSSHRDYSENCYTVPSRAAKGGRKRSIGPLTPNAERQRRFRERRNQELSILSDENDELRNKVGSLTLEVSQLRCQLKTVCEKFQGNSPQTLKRKRSKKIYALKMPFNMHQLRKREKIRMEKKIDTIKAEIENMRMQNLELLDQLKEIAGKEIKHLQVPPQLNANLLMSSMASLFPTLNIAGPSLPSFSGVIVNPPVTS</sequence>
<dbReference type="Proteomes" id="UP001175271">
    <property type="component" value="Unassembled WGS sequence"/>
</dbReference>
<accession>A0AA39HWN2</accession>
<keyword evidence="1" id="KW-0175">Coiled coil</keyword>
<reference evidence="2" key="1">
    <citation type="submission" date="2023-06" db="EMBL/GenBank/DDBJ databases">
        <title>Genomic analysis of the entomopathogenic nematode Steinernema hermaphroditum.</title>
        <authorList>
            <person name="Schwarz E.M."/>
            <person name="Heppert J.K."/>
            <person name="Baniya A."/>
            <person name="Schwartz H.T."/>
            <person name="Tan C.-H."/>
            <person name="Antoshechkin I."/>
            <person name="Sternberg P.W."/>
            <person name="Goodrich-Blair H."/>
            <person name="Dillman A.R."/>
        </authorList>
    </citation>
    <scope>NUCLEOTIDE SEQUENCE</scope>
    <source>
        <strain evidence="2">PS9179</strain>
        <tissue evidence="2">Whole animal</tissue>
    </source>
</reference>
<feature type="coiled-coil region" evidence="1">
    <location>
        <begin position="127"/>
        <end position="154"/>
    </location>
</feature>
<proteinExistence type="predicted"/>
<feature type="coiled-coil region" evidence="1">
    <location>
        <begin position="52"/>
        <end position="86"/>
    </location>
</feature>
<dbReference type="EMBL" id="JAUCMV010000003">
    <property type="protein sequence ID" value="KAK0412242.1"/>
    <property type="molecule type" value="Genomic_DNA"/>
</dbReference>